<evidence type="ECO:0008006" key="5">
    <source>
        <dbReference type="Google" id="ProtNLM"/>
    </source>
</evidence>
<feature type="compositionally biased region" description="Polar residues" evidence="1">
    <location>
        <begin position="1"/>
        <end position="17"/>
    </location>
</feature>
<organism evidence="3 4">
    <name type="scientific">Bifidobacterium simiarum</name>
    <dbReference type="NCBI Taxonomy" id="2045441"/>
    <lineage>
        <taxon>Bacteria</taxon>
        <taxon>Bacillati</taxon>
        <taxon>Actinomycetota</taxon>
        <taxon>Actinomycetes</taxon>
        <taxon>Bifidobacteriales</taxon>
        <taxon>Bifidobacteriaceae</taxon>
        <taxon>Bifidobacterium</taxon>
    </lineage>
</organism>
<proteinExistence type="predicted"/>
<feature type="region of interest" description="Disordered" evidence="1">
    <location>
        <begin position="1"/>
        <end position="35"/>
    </location>
</feature>
<sequence length="190" mass="19909">MTANKDSNATPSASNTGPDGHGSRPDDEAAWADFMASHSEDLNDVARSRSARKFDRAAKKAEKQARFDVRDLKSEAFAGNGPNAGGFAGAGPRDHTGRSWLDVDEVMDEGSPFTPPNPEIGSVRKATLLFVALLVLGVLCLALALFVPGLSSLFGAAGGVMTLLGAAGLFARHRGHSETRADIFDDGARV</sequence>
<keyword evidence="2" id="KW-0472">Membrane</keyword>
<name>A0A2M9HEN1_9BIFI</name>
<dbReference type="AlphaFoldDB" id="A0A2M9HEN1"/>
<gene>
    <name evidence="3" type="ORF">CSQ87_06590</name>
</gene>
<dbReference type="EMBL" id="PEBK01000005">
    <property type="protein sequence ID" value="PJM75247.1"/>
    <property type="molecule type" value="Genomic_DNA"/>
</dbReference>
<evidence type="ECO:0000313" key="3">
    <source>
        <dbReference type="EMBL" id="PJM75247.1"/>
    </source>
</evidence>
<evidence type="ECO:0000256" key="1">
    <source>
        <dbReference type="SAM" id="MobiDB-lite"/>
    </source>
</evidence>
<feature type="transmembrane region" description="Helical" evidence="2">
    <location>
        <begin position="126"/>
        <end position="147"/>
    </location>
</feature>
<protein>
    <recommendedName>
        <fullName evidence="5">Membrane associated protein</fullName>
    </recommendedName>
</protein>
<comment type="caution">
    <text evidence="3">The sequence shown here is derived from an EMBL/GenBank/DDBJ whole genome shotgun (WGS) entry which is preliminary data.</text>
</comment>
<evidence type="ECO:0000313" key="4">
    <source>
        <dbReference type="Proteomes" id="UP000231451"/>
    </source>
</evidence>
<keyword evidence="2" id="KW-1133">Transmembrane helix</keyword>
<feature type="transmembrane region" description="Helical" evidence="2">
    <location>
        <begin position="153"/>
        <end position="171"/>
    </location>
</feature>
<keyword evidence="2" id="KW-0812">Transmembrane</keyword>
<reference evidence="3 4" key="1">
    <citation type="submission" date="2017-10" db="EMBL/GenBank/DDBJ databases">
        <title>Draft genome sequences of strains TRE 1, TRE 9, TRE H and TRI 7, isolated from tamarins, belonging to four potential novel Bifidobacterium species.</title>
        <authorList>
            <person name="Mattarelli P."/>
            <person name="Modesto M."/>
            <person name="Puglisi E."/>
            <person name="Morelli L."/>
            <person name="Spezio C."/>
            <person name="Bonetti A."/>
            <person name="Sandri C."/>
        </authorList>
    </citation>
    <scope>NUCLEOTIDE SEQUENCE [LARGE SCALE GENOMIC DNA]</scope>
    <source>
        <strain evidence="4">TRI7</strain>
    </source>
</reference>
<dbReference type="Proteomes" id="UP000231451">
    <property type="component" value="Unassembled WGS sequence"/>
</dbReference>
<dbReference type="OrthoDB" id="3232424at2"/>
<accession>A0A2M9HEN1</accession>
<keyword evidence="4" id="KW-1185">Reference proteome</keyword>
<evidence type="ECO:0000256" key="2">
    <source>
        <dbReference type="SAM" id="Phobius"/>
    </source>
</evidence>